<evidence type="ECO:0000256" key="1">
    <source>
        <dbReference type="SAM" id="Phobius"/>
    </source>
</evidence>
<keyword evidence="1" id="KW-0472">Membrane</keyword>
<gene>
    <name evidence="2" type="ORF">GM612_01720</name>
</gene>
<sequence>MTNPDIAVQIKLAILFAVGLIAVLTMITFNIRQDHRVALTSTLPLIVVAAFMLMVLIFLALL</sequence>
<name>A0A7X3C224_9LACO</name>
<organism evidence="2 3">
    <name type="scientific">Secundilactobacillus folii</name>
    <dbReference type="NCBI Taxonomy" id="2678357"/>
    <lineage>
        <taxon>Bacteria</taxon>
        <taxon>Bacillati</taxon>
        <taxon>Bacillota</taxon>
        <taxon>Bacilli</taxon>
        <taxon>Lactobacillales</taxon>
        <taxon>Lactobacillaceae</taxon>
        <taxon>Secundilactobacillus</taxon>
    </lineage>
</organism>
<evidence type="ECO:0000313" key="2">
    <source>
        <dbReference type="EMBL" id="MTV81372.1"/>
    </source>
</evidence>
<dbReference type="AlphaFoldDB" id="A0A7X3C224"/>
<feature type="transmembrane region" description="Helical" evidence="1">
    <location>
        <begin position="37"/>
        <end position="61"/>
    </location>
</feature>
<evidence type="ECO:0000313" key="3">
    <source>
        <dbReference type="Proteomes" id="UP000466388"/>
    </source>
</evidence>
<proteinExistence type="predicted"/>
<dbReference type="RefSeq" id="WP_155430668.1">
    <property type="nucleotide sequence ID" value="NZ_WNJO01000002.1"/>
</dbReference>
<comment type="caution">
    <text evidence="2">The sequence shown here is derived from an EMBL/GenBank/DDBJ whole genome shotgun (WGS) entry which is preliminary data.</text>
</comment>
<accession>A0A7X3C224</accession>
<keyword evidence="1" id="KW-1133">Transmembrane helix</keyword>
<feature type="transmembrane region" description="Helical" evidence="1">
    <location>
        <begin position="12"/>
        <end position="31"/>
    </location>
</feature>
<protein>
    <submittedName>
        <fullName evidence="2">Uncharacterized protein</fullName>
    </submittedName>
</protein>
<dbReference type="EMBL" id="WNJO01000002">
    <property type="protein sequence ID" value="MTV81372.1"/>
    <property type="molecule type" value="Genomic_DNA"/>
</dbReference>
<dbReference type="Proteomes" id="UP000466388">
    <property type="component" value="Unassembled WGS sequence"/>
</dbReference>
<keyword evidence="1" id="KW-0812">Transmembrane</keyword>
<keyword evidence="3" id="KW-1185">Reference proteome</keyword>
<reference evidence="2 3" key="1">
    <citation type="submission" date="2019-11" db="EMBL/GenBank/DDBJ databases">
        <title>Lactobacillus sp. nov. CRM56-3, isolated from fermented tea leaves.</title>
        <authorList>
            <person name="Phuengjayaem S."/>
            <person name="Tanasupawat S."/>
        </authorList>
    </citation>
    <scope>NUCLEOTIDE SEQUENCE [LARGE SCALE GENOMIC DNA]</scope>
    <source>
        <strain evidence="2 3">CRM56-3</strain>
    </source>
</reference>